<feature type="transmembrane region" description="Helical" evidence="1">
    <location>
        <begin position="177"/>
        <end position="194"/>
    </location>
</feature>
<keyword evidence="1" id="KW-0472">Membrane</keyword>
<accession>A0A523UZA2</accession>
<keyword evidence="1" id="KW-0812">Transmembrane</keyword>
<dbReference type="AlphaFoldDB" id="A0A523UZA2"/>
<comment type="caution">
    <text evidence="2">The sequence shown here is derived from an EMBL/GenBank/DDBJ whole genome shotgun (WGS) entry which is preliminary data.</text>
</comment>
<gene>
    <name evidence="2" type="ORF">E3J62_00115</name>
</gene>
<evidence type="ECO:0000256" key="1">
    <source>
        <dbReference type="SAM" id="Phobius"/>
    </source>
</evidence>
<feature type="transmembrane region" description="Helical" evidence="1">
    <location>
        <begin position="36"/>
        <end position="56"/>
    </location>
</feature>
<reference evidence="2 3" key="1">
    <citation type="submission" date="2019-03" db="EMBL/GenBank/DDBJ databases">
        <title>Metabolic potential of uncultured bacteria and archaea associated with petroleum seepage in deep-sea sediments.</title>
        <authorList>
            <person name="Dong X."/>
            <person name="Hubert C."/>
        </authorList>
    </citation>
    <scope>NUCLEOTIDE SEQUENCE [LARGE SCALE GENOMIC DNA]</scope>
    <source>
        <strain evidence="2">E44_bin18</strain>
    </source>
</reference>
<feature type="transmembrane region" description="Helical" evidence="1">
    <location>
        <begin position="155"/>
        <end position="171"/>
    </location>
</feature>
<sequence>MVEESSSNQNGEVLQELRIIRSMIEKTKQRTADNGIYMVVWGWLAFLGCIATYALTVFRQYHFIWIPWAAVVGLGTISNIVLPKRGSENGHAKTYIGNAMMNLWIACGVGMTIIGFVGSLSPNISYRPIFPVISIILGIGAFASGGIVDWRPLRIIGVVWWAGAIVMMFAPVLYHSLIMAVVIVPAYLVPGHLLRAQYKRAIRNEQVSTT</sequence>
<organism evidence="2 3">
    <name type="scientific">candidate division TA06 bacterium</name>
    <dbReference type="NCBI Taxonomy" id="2250710"/>
    <lineage>
        <taxon>Bacteria</taxon>
        <taxon>Bacteria division TA06</taxon>
    </lineage>
</organism>
<name>A0A523UZA2_UNCT6</name>
<keyword evidence="1" id="KW-1133">Transmembrane helix</keyword>
<feature type="transmembrane region" description="Helical" evidence="1">
    <location>
        <begin position="128"/>
        <end position="148"/>
    </location>
</feature>
<evidence type="ECO:0000313" key="3">
    <source>
        <dbReference type="Proteomes" id="UP000315525"/>
    </source>
</evidence>
<proteinExistence type="predicted"/>
<dbReference type="Proteomes" id="UP000315525">
    <property type="component" value="Unassembled WGS sequence"/>
</dbReference>
<feature type="transmembrane region" description="Helical" evidence="1">
    <location>
        <begin position="103"/>
        <end position="122"/>
    </location>
</feature>
<evidence type="ECO:0000313" key="2">
    <source>
        <dbReference type="EMBL" id="TET47847.1"/>
    </source>
</evidence>
<protein>
    <submittedName>
        <fullName evidence="2">Uncharacterized protein</fullName>
    </submittedName>
</protein>
<feature type="transmembrane region" description="Helical" evidence="1">
    <location>
        <begin position="62"/>
        <end position="82"/>
    </location>
</feature>
<dbReference type="EMBL" id="SOJN01000005">
    <property type="protein sequence ID" value="TET47847.1"/>
    <property type="molecule type" value="Genomic_DNA"/>
</dbReference>